<organism evidence="1 2">
    <name type="scientific">Pleurodeles waltl</name>
    <name type="common">Iberian ribbed newt</name>
    <dbReference type="NCBI Taxonomy" id="8319"/>
    <lineage>
        <taxon>Eukaryota</taxon>
        <taxon>Metazoa</taxon>
        <taxon>Chordata</taxon>
        <taxon>Craniata</taxon>
        <taxon>Vertebrata</taxon>
        <taxon>Euteleostomi</taxon>
        <taxon>Amphibia</taxon>
        <taxon>Batrachia</taxon>
        <taxon>Caudata</taxon>
        <taxon>Salamandroidea</taxon>
        <taxon>Salamandridae</taxon>
        <taxon>Pleurodelinae</taxon>
        <taxon>Pleurodeles</taxon>
    </lineage>
</organism>
<sequence>MHRFGRGHRLKLPAWVRAAGRIQNPDNTPAVCTASVFQGGRGRARDRGLSSSVGLCRQLRTRVGDHIKDRPGGWIAGAPAIGAIVGSSSTGPRVRVPAAAPALDVAGGRQCGRIHAHNRRREVCVAESCRAGARLNQCTRGRPGGWATVVSPRPGWTGTALHFGLRVGSHFDVRLRGWTAGTPATEAIGGSTSTVPRVWAPAAAPALDAVCGLPDLHPQL</sequence>
<evidence type="ECO:0000313" key="1">
    <source>
        <dbReference type="EMBL" id="KAJ1156206.1"/>
    </source>
</evidence>
<name>A0AAV7RX64_PLEWA</name>
<keyword evidence="2" id="KW-1185">Reference proteome</keyword>
<protein>
    <submittedName>
        <fullName evidence="1">Uncharacterized protein</fullName>
    </submittedName>
</protein>
<accession>A0AAV7RX64</accession>
<gene>
    <name evidence="1" type="ORF">NDU88_008930</name>
</gene>
<proteinExistence type="predicted"/>
<dbReference type="Proteomes" id="UP001066276">
    <property type="component" value="Chromosome 5"/>
</dbReference>
<evidence type="ECO:0000313" key="2">
    <source>
        <dbReference type="Proteomes" id="UP001066276"/>
    </source>
</evidence>
<reference evidence="1" key="1">
    <citation type="journal article" date="2022" name="bioRxiv">
        <title>Sequencing and chromosome-scale assembly of the giantPleurodeles waltlgenome.</title>
        <authorList>
            <person name="Brown T."/>
            <person name="Elewa A."/>
            <person name="Iarovenko S."/>
            <person name="Subramanian E."/>
            <person name="Araus A.J."/>
            <person name="Petzold A."/>
            <person name="Susuki M."/>
            <person name="Suzuki K.-i.T."/>
            <person name="Hayashi T."/>
            <person name="Toyoda A."/>
            <person name="Oliveira C."/>
            <person name="Osipova E."/>
            <person name="Leigh N.D."/>
            <person name="Simon A."/>
            <person name="Yun M.H."/>
        </authorList>
    </citation>
    <scope>NUCLEOTIDE SEQUENCE</scope>
    <source>
        <strain evidence="1">20211129_DDA</strain>
        <tissue evidence="1">Liver</tissue>
    </source>
</reference>
<dbReference type="EMBL" id="JANPWB010000009">
    <property type="protein sequence ID" value="KAJ1156206.1"/>
    <property type="molecule type" value="Genomic_DNA"/>
</dbReference>
<comment type="caution">
    <text evidence="1">The sequence shown here is derived from an EMBL/GenBank/DDBJ whole genome shotgun (WGS) entry which is preliminary data.</text>
</comment>
<dbReference type="AlphaFoldDB" id="A0AAV7RX64"/>